<reference evidence="15 16" key="1">
    <citation type="submission" date="2018-10" db="EMBL/GenBank/DDBJ databases">
        <title>Aeromicrobium sp. 9W16Y-2 whole genome shotgun sequence.</title>
        <authorList>
            <person name="Li F."/>
        </authorList>
    </citation>
    <scope>NUCLEOTIDE SEQUENCE [LARGE SCALE GENOMIC DNA]</scope>
    <source>
        <strain evidence="15 16">9W16Y-2</strain>
    </source>
</reference>
<dbReference type="PANTHER" id="PTHR20861:SF1">
    <property type="entry name" value="HOMOSERINE KINASE"/>
    <property type="match status" value="1"/>
</dbReference>
<keyword evidence="8 13" id="KW-0547">Nucleotide-binding</keyword>
<evidence type="ECO:0000256" key="7">
    <source>
        <dbReference type="ARBA" id="ARBA00022697"/>
    </source>
</evidence>
<evidence type="ECO:0000313" key="16">
    <source>
        <dbReference type="Proteomes" id="UP000282515"/>
    </source>
</evidence>
<evidence type="ECO:0000256" key="1">
    <source>
        <dbReference type="ARBA" id="ARBA00005015"/>
    </source>
</evidence>
<dbReference type="NCBIfam" id="TIGR00191">
    <property type="entry name" value="thrB"/>
    <property type="match status" value="1"/>
</dbReference>
<dbReference type="InterPro" id="IPR006203">
    <property type="entry name" value="GHMP_knse_ATP-bd_CS"/>
</dbReference>
<dbReference type="RefSeq" id="WP_121793114.1">
    <property type="nucleotide sequence ID" value="NZ_RDBF01000002.1"/>
</dbReference>
<evidence type="ECO:0000256" key="6">
    <source>
        <dbReference type="ARBA" id="ARBA00022679"/>
    </source>
</evidence>
<evidence type="ECO:0000256" key="13">
    <source>
        <dbReference type="HAMAP-Rule" id="MF_00384"/>
    </source>
</evidence>
<dbReference type="PIRSF" id="PIRSF000676">
    <property type="entry name" value="Homoser_kin"/>
    <property type="match status" value="1"/>
</dbReference>
<dbReference type="PROSITE" id="PS00627">
    <property type="entry name" value="GHMP_KINASES_ATP"/>
    <property type="match status" value="1"/>
</dbReference>
<evidence type="ECO:0000256" key="5">
    <source>
        <dbReference type="ARBA" id="ARBA00022605"/>
    </source>
</evidence>
<evidence type="ECO:0000313" key="15">
    <source>
        <dbReference type="EMBL" id="RLV56813.1"/>
    </source>
</evidence>
<evidence type="ECO:0000259" key="14">
    <source>
        <dbReference type="Pfam" id="PF00288"/>
    </source>
</evidence>
<keyword evidence="10 13" id="KW-0067">ATP-binding</keyword>
<dbReference type="PRINTS" id="PR00958">
    <property type="entry name" value="HOMSERKINASE"/>
</dbReference>
<dbReference type="HAMAP" id="MF_00384">
    <property type="entry name" value="Homoser_kinase"/>
    <property type="match status" value="1"/>
</dbReference>
<dbReference type="InterPro" id="IPR000870">
    <property type="entry name" value="Homoserine_kinase"/>
</dbReference>
<evidence type="ECO:0000256" key="12">
    <source>
        <dbReference type="ARBA" id="ARBA00049954"/>
    </source>
</evidence>
<dbReference type="InterPro" id="IPR006204">
    <property type="entry name" value="GHMP_kinase_N_dom"/>
</dbReference>
<comment type="caution">
    <text evidence="15">The sequence shown here is derived from an EMBL/GenBank/DDBJ whole genome shotgun (WGS) entry which is preliminary data.</text>
</comment>
<sequence length="292" mass="29880">MSFVQHPVTVQAPATSANLGPGFDALGLALTLHDTVTAEVEGDGLSIEVRGEGADEVPRDASHLLYRAMSAAFDLLGETPAGLRLTCENVIPHGRGLGSSAAAISAGIVLARALVDGGDDRLDDRAVLQLATDLEGHPDNVAAALSGGLAIAWIDGAAAEAVRLDVDADVTVFVPPQAVATETARGLLPAEVAHADAAFNAGRAALLIAALRDEPARLISATEDRLHQSFRAEAMPASYKLLRQLRVEGVPAVISGAGPSVLAFAHGITDAAPSGWSVHELGVAKLGTRIVA</sequence>
<dbReference type="InterPro" id="IPR014721">
    <property type="entry name" value="Ribsml_uS5_D2-typ_fold_subgr"/>
</dbReference>
<evidence type="ECO:0000256" key="4">
    <source>
        <dbReference type="ARBA" id="ARBA00017858"/>
    </source>
</evidence>
<dbReference type="UniPathway" id="UPA00050">
    <property type="reaction ID" value="UER00064"/>
</dbReference>
<protein>
    <recommendedName>
        <fullName evidence="4 13">Homoserine kinase</fullName>
        <shortName evidence="13">HK</shortName>
        <shortName evidence="13">HSK</shortName>
        <ecNumber evidence="3 13">2.7.1.39</ecNumber>
    </recommendedName>
</protein>
<name>A0A3L8PQ26_9ACTN</name>
<keyword evidence="5 13" id="KW-0028">Amino-acid biosynthesis</keyword>
<dbReference type="GO" id="GO:0004413">
    <property type="term" value="F:homoserine kinase activity"/>
    <property type="evidence" value="ECO:0007669"/>
    <property type="project" value="UniProtKB-UniRule"/>
</dbReference>
<keyword evidence="16" id="KW-1185">Reference proteome</keyword>
<comment type="subcellular location">
    <subcellularLocation>
        <location evidence="13">Cytoplasm</location>
    </subcellularLocation>
</comment>
<keyword evidence="13" id="KW-0963">Cytoplasm</keyword>
<proteinExistence type="inferred from homology"/>
<comment type="pathway">
    <text evidence="1 13">Amino-acid biosynthesis; L-threonine biosynthesis; L-threonine from L-aspartate: step 4/5.</text>
</comment>
<dbReference type="InterPro" id="IPR036554">
    <property type="entry name" value="GHMP_kinase_C_sf"/>
</dbReference>
<dbReference type="SUPFAM" id="SSF55060">
    <property type="entry name" value="GHMP Kinase, C-terminal domain"/>
    <property type="match status" value="1"/>
</dbReference>
<evidence type="ECO:0000256" key="3">
    <source>
        <dbReference type="ARBA" id="ARBA00012078"/>
    </source>
</evidence>
<keyword evidence="7 13" id="KW-0791">Threonine biosynthesis</keyword>
<feature type="binding site" evidence="13">
    <location>
        <begin position="92"/>
        <end position="102"/>
    </location>
    <ligand>
        <name>ATP</name>
        <dbReference type="ChEBI" id="CHEBI:30616"/>
    </ligand>
</feature>
<dbReference type="Gene3D" id="3.30.230.10">
    <property type="match status" value="1"/>
</dbReference>
<accession>A0A3L8PQ26</accession>
<comment type="function">
    <text evidence="12 13">Catalyzes the ATP-dependent phosphorylation of L-homoserine to L-homoserine phosphate.</text>
</comment>
<evidence type="ECO:0000256" key="11">
    <source>
        <dbReference type="ARBA" id="ARBA00049375"/>
    </source>
</evidence>
<dbReference type="OrthoDB" id="9769912at2"/>
<keyword evidence="6 13" id="KW-0808">Transferase</keyword>
<comment type="similarity">
    <text evidence="2 13">Belongs to the GHMP kinase family. Homoserine kinase subfamily.</text>
</comment>
<dbReference type="PANTHER" id="PTHR20861">
    <property type="entry name" value="HOMOSERINE/4-DIPHOSPHOCYTIDYL-2-C-METHYL-D-ERYTHRITOL KINASE"/>
    <property type="match status" value="1"/>
</dbReference>
<dbReference type="EMBL" id="RDBF01000002">
    <property type="protein sequence ID" value="RLV56813.1"/>
    <property type="molecule type" value="Genomic_DNA"/>
</dbReference>
<dbReference type="GO" id="GO:0009088">
    <property type="term" value="P:threonine biosynthetic process"/>
    <property type="evidence" value="ECO:0007669"/>
    <property type="project" value="UniProtKB-UniRule"/>
</dbReference>
<organism evidence="15 16">
    <name type="scientific">Aeromicrobium phragmitis</name>
    <dbReference type="NCBI Taxonomy" id="2478914"/>
    <lineage>
        <taxon>Bacteria</taxon>
        <taxon>Bacillati</taxon>
        <taxon>Actinomycetota</taxon>
        <taxon>Actinomycetes</taxon>
        <taxon>Propionibacteriales</taxon>
        <taxon>Nocardioidaceae</taxon>
        <taxon>Aeromicrobium</taxon>
    </lineage>
</organism>
<dbReference type="SUPFAM" id="SSF54211">
    <property type="entry name" value="Ribosomal protein S5 domain 2-like"/>
    <property type="match status" value="1"/>
</dbReference>
<evidence type="ECO:0000256" key="8">
    <source>
        <dbReference type="ARBA" id="ARBA00022741"/>
    </source>
</evidence>
<evidence type="ECO:0000256" key="10">
    <source>
        <dbReference type="ARBA" id="ARBA00022840"/>
    </source>
</evidence>
<dbReference type="InterPro" id="IPR020568">
    <property type="entry name" value="Ribosomal_Su5_D2-typ_SF"/>
</dbReference>
<dbReference type="Pfam" id="PF00288">
    <property type="entry name" value="GHMP_kinases_N"/>
    <property type="match status" value="1"/>
</dbReference>
<dbReference type="GO" id="GO:0005524">
    <property type="term" value="F:ATP binding"/>
    <property type="evidence" value="ECO:0007669"/>
    <property type="project" value="UniProtKB-UniRule"/>
</dbReference>
<dbReference type="GO" id="GO:0005737">
    <property type="term" value="C:cytoplasm"/>
    <property type="evidence" value="ECO:0007669"/>
    <property type="project" value="UniProtKB-SubCell"/>
</dbReference>
<gene>
    <name evidence="13" type="primary">thrB</name>
    <name evidence="15" type="ORF">D9V41_03310</name>
</gene>
<dbReference type="EC" id="2.7.1.39" evidence="3 13"/>
<evidence type="ECO:0000256" key="2">
    <source>
        <dbReference type="ARBA" id="ARBA00007370"/>
    </source>
</evidence>
<keyword evidence="9 13" id="KW-0418">Kinase</keyword>
<feature type="domain" description="GHMP kinase N-terminal" evidence="14">
    <location>
        <begin position="64"/>
        <end position="148"/>
    </location>
</feature>
<comment type="catalytic activity">
    <reaction evidence="11 13">
        <text>L-homoserine + ATP = O-phospho-L-homoserine + ADP + H(+)</text>
        <dbReference type="Rhea" id="RHEA:13985"/>
        <dbReference type="ChEBI" id="CHEBI:15378"/>
        <dbReference type="ChEBI" id="CHEBI:30616"/>
        <dbReference type="ChEBI" id="CHEBI:57476"/>
        <dbReference type="ChEBI" id="CHEBI:57590"/>
        <dbReference type="ChEBI" id="CHEBI:456216"/>
        <dbReference type="EC" id="2.7.1.39"/>
    </reaction>
</comment>
<evidence type="ECO:0000256" key="9">
    <source>
        <dbReference type="ARBA" id="ARBA00022777"/>
    </source>
</evidence>
<dbReference type="Proteomes" id="UP000282515">
    <property type="component" value="Unassembled WGS sequence"/>
</dbReference>
<dbReference type="AlphaFoldDB" id="A0A3L8PQ26"/>
<dbReference type="Gene3D" id="3.30.70.890">
    <property type="entry name" value="GHMP kinase, C-terminal domain"/>
    <property type="match status" value="1"/>
</dbReference>